<name>A0ABV6PFD8_9SPHN</name>
<accession>A0ABV6PFD8</accession>
<gene>
    <name evidence="3" type="ORF">ACFFF7_03880</name>
</gene>
<dbReference type="Proteomes" id="UP001589943">
    <property type="component" value="Unassembled WGS sequence"/>
</dbReference>
<dbReference type="RefSeq" id="WP_379480040.1">
    <property type="nucleotide sequence ID" value="NZ_JBHLTL010000001.1"/>
</dbReference>
<evidence type="ECO:0000313" key="4">
    <source>
        <dbReference type="Proteomes" id="UP001589943"/>
    </source>
</evidence>
<organism evidence="3 4">
    <name type="scientific">Novosphingobium aquiterrae</name>
    <dbReference type="NCBI Taxonomy" id="624388"/>
    <lineage>
        <taxon>Bacteria</taxon>
        <taxon>Pseudomonadati</taxon>
        <taxon>Pseudomonadota</taxon>
        <taxon>Alphaproteobacteria</taxon>
        <taxon>Sphingomonadales</taxon>
        <taxon>Sphingomonadaceae</taxon>
        <taxon>Novosphingobium</taxon>
    </lineage>
</organism>
<feature type="domain" description="Inner membrane protein YgaP-like transmembrane" evidence="2">
    <location>
        <begin position="4"/>
        <end position="61"/>
    </location>
</feature>
<keyword evidence="4" id="KW-1185">Reference proteome</keyword>
<comment type="caution">
    <text evidence="3">The sequence shown here is derived from an EMBL/GenBank/DDBJ whole genome shotgun (WGS) entry which is preliminary data.</text>
</comment>
<reference evidence="3 4" key="1">
    <citation type="submission" date="2024-09" db="EMBL/GenBank/DDBJ databases">
        <authorList>
            <person name="Sun Q."/>
            <person name="Mori K."/>
        </authorList>
    </citation>
    <scope>NUCLEOTIDE SEQUENCE [LARGE SCALE GENOMIC DNA]</scope>
    <source>
        <strain evidence="3 4">NCAIM B.02537</strain>
    </source>
</reference>
<proteinExistence type="predicted"/>
<dbReference type="Pfam" id="PF11127">
    <property type="entry name" value="YgaP-like_TM"/>
    <property type="match status" value="1"/>
</dbReference>
<keyword evidence="1" id="KW-0472">Membrane</keyword>
<keyword evidence="1" id="KW-0812">Transmembrane</keyword>
<protein>
    <submittedName>
        <fullName evidence="3">DUF2892 domain-containing protein</fullName>
    </submittedName>
</protein>
<sequence>MFSTNVGSADRVFRIGLGIVLLALVFVGPRTQWGWLGLIPLATGLLRTCPLYSLFGMNTCGSAR</sequence>
<dbReference type="EMBL" id="JBHLTL010000001">
    <property type="protein sequence ID" value="MFC0588543.1"/>
    <property type="molecule type" value="Genomic_DNA"/>
</dbReference>
<dbReference type="InterPro" id="IPR021309">
    <property type="entry name" value="YgaP-like_TM"/>
</dbReference>
<keyword evidence="1" id="KW-1133">Transmembrane helix</keyword>
<evidence type="ECO:0000256" key="1">
    <source>
        <dbReference type="SAM" id="Phobius"/>
    </source>
</evidence>
<evidence type="ECO:0000259" key="2">
    <source>
        <dbReference type="Pfam" id="PF11127"/>
    </source>
</evidence>
<evidence type="ECO:0000313" key="3">
    <source>
        <dbReference type="EMBL" id="MFC0588543.1"/>
    </source>
</evidence>
<feature type="transmembrane region" description="Helical" evidence="1">
    <location>
        <begin position="12"/>
        <end position="29"/>
    </location>
</feature>
<feature type="transmembrane region" description="Helical" evidence="1">
    <location>
        <begin position="35"/>
        <end position="55"/>
    </location>
</feature>